<dbReference type="PROSITE" id="PS50905">
    <property type="entry name" value="FERRITIN_LIKE"/>
    <property type="match status" value="2"/>
</dbReference>
<evidence type="ECO:0000256" key="4">
    <source>
        <dbReference type="ARBA" id="ARBA00023004"/>
    </source>
</evidence>
<dbReference type="SUPFAM" id="SSF47240">
    <property type="entry name" value="Ferritin-like"/>
    <property type="match status" value="2"/>
</dbReference>
<dbReference type="PANTHER" id="PTHR11431">
    <property type="entry name" value="FERRITIN"/>
    <property type="match status" value="1"/>
</dbReference>
<dbReference type="PANTHER" id="PTHR11431:SF51">
    <property type="entry name" value="FERRITIN"/>
    <property type="match status" value="1"/>
</dbReference>
<gene>
    <name evidence="9" type="ORF">FF38_10413</name>
</gene>
<protein>
    <recommendedName>
        <fullName evidence="6">Ferritin</fullName>
    </recommendedName>
</protein>
<name>A0A0L0BQK9_LUCCU</name>
<reference evidence="9 10" key="1">
    <citation type="journal article" date="2015" name="Nat. Commun.">
        <title>Lucilia cuprina genome unlocks parasitic fly biology to underpin future interventions.</title>
        <authorList>
            <person name="Anstead C.A."/>
            <person name="Korhonen P.K."/>
            <person name="Young N.D."/>
            <person name="Hall R.S."/>
            <person name="Jex A.R."/>
            <person name="Murali S.C."/>
            <person name="Hughes D.S."/>
            <person name="Lee S.F."/>
            <person name="Perry T."/>
            <person name="Stroehlein A.J."/>
            <person name="Ansell B.R."/>
            <person name="Breugelmans B."/>
            <person name="Hofmann A."/>
            <person name="Qu J."/>
            <person name="Dugan S."/>
            <person name="Lee S.L."/>
            <person name="Chao H."/>
            <person name="Dinh H."/>
            <person name="Han Y."/>
            <person name="Doddapaneni H.V."/>
            <person name="Worley K.C."/>
            <person name="Muzny D.M."/>
            <person name="Ioannidis P."/>
            <person name="Waterhouse R.M."/>
            <person name="Zdobnov E.M."/>
            <person name="James P.J."/>
            <person name="Bagnall N.H."/>
            <person name="Kotze A.C."/>
            <person name="Gibbs R.A."/>
            <person name="Richards S."/>
            <person name="Batterham P."/>
            <person name="Gasser R.B."/>
        </authorList>
    </citation>
    <scope>NUCLEOTIDE SEQUENCE [LARGE SCALE GENOMIC DNA]</scope>
    <source>
        <strain evidence="9 10">LS</strain>
        <tissue evidence="9">Full body</tissue>
    </source>
</reference>
<evidence type="ECO:0000313" key="10">
    <source>
        <dbReference type="Proteomes" id="UP000037069"/>
    </source>
</evidence>
<keyword evidence="10" id="KW-1185">Reference proteome</keyword>
<dbReference type="InterPro" id="IPR009078">
    <property type="entry name" value="Ferritin-like_SF"/>
</dbReference>
<organism evidence="9 10">
    <name type="scientific">Lucilia cuprina</name>
    <name type="common">Green bottle fly</name>
    <name type="synonym">Australian sheep blowfly</name>
    <dbReference type="NCBI Taxonomy" id="7375"/>
    <lineage>
        <taxon>Eukaryota</taxon>
        <taxon>Metazoa</taxon>
        <taxon>Ecdysozoa</taxon>
        <taxon>Arthropoda</taxon>
        <taxon>Hexapoda</taxon>
        <taxon>Insecta</taxon>
        <taxon>Pterygota</taxon>
        <taxon>Neoptera</taxon>
        <taxon>Endopterygota</taxon>
        <taxon>Diptera</taxon>
        <taxon>Brachycera</taxon>
        <taxon>Muscomorpha</taxon>
        <taxon>Oestroidea</taxon>
        <taxon>Calliphoridae</taxon>
        <taxon>Luciliinae</taxon>
        <taxon>Lucilia</taxon>
    </lineage>
</organism>
<dbReference type="InterPro" id="IPR012347">
    <property type="entry name" value="Ferritin-like"/>
</dbReference>
<feature type="chain" id="PRO_5005535073" description="Ferritin" evidence="7">
    <location>
        <begin position="20"/>
        <end position="461"/>
    </location>
</feature>
<dbReference type="Proteomes" id="UP000037069">
    <property type="component" value="Unassembled WGS sequence"/>
</dbReference>
<feature type="binding site" evidence="5">
    <location>
        <position position="159"/>
    </location>
    <ligand>
        <name>Fe cation</name>
        <dbReference type="ChEBI" id="CHEBI:24875"/>
        <label>1</label>
    </ligand>
</feature>
<dbReference type="GO" id="GO:0006826">
    <property type="term" value="P:iron ion transport"/>
    <property type="evidence" value="ECO:0007669"/>
    <property type="project" value="InterPro"/>
</dbReference>
<evidence type="ECO:0000256" key="2">
    <source>
        <dbReference type="ARBA" id="ARBA00022434"/>
    </source>
</evidence>
<dbReference type="GO" id="GO:0008198">
    <property type="term" value="F:ferrous iron binding"/>
    <property type="evidence" value="ECO:0007669"/>
    <property type="project" value="TreeGrafter"/>
</dbReference>
<dbReference type="InterPro" id="IPR009040">
    <property type="entry name" value="Ferritin-like_diiron"/>
</dbReference>
<keyword evidence="7" id="KW-0732">Signal</keyword>
<keyword evidence="3 5" id="KW-0479">Metal-binding</keyword>
<dbReference type="GO" id="GO:0006879">
    <property type="term" value="P:intracellular iron ion homeostasis"/>
    <property type="evidence" value="ECO:0007669"/>
    <property type="project" value="UniProtKB-KW"/>
</dbReference>
<evidence type="ECO:0000259" key="8">
    <source>
        <dbReference type="PROSITE" id="PS50905"/>
    </source>
</evidence>
<comment type="caution">
    <text evidence="9">The sequence shown here is derived from an EMBL/GenBank/DDBJ whole genome shotgun (WGS) entry which is preliminary data.</text>
</comment>
<dbReference type="CDD" id="cd01056">
    <property type="entry name" value="Euk_Ferritin"/>
    <property type="match status" value="2"/>
</dbReference>
<dbReference type="GO" id="GO:0008199">
    <property type="term" value="F:ferric iron binding"/>
    <property type="evidence" value="ECO:0007669"/>
    <property type="project" value="InterPro"/>
</dbReference>
<evidence type="ECO:0000313" key="9">
    <source>
        <dbReference type="EMBL" id="KNC22273.1"/>
    </source>
</evidence>
<feature type="domain" description="Ferritin-like diiron" evidence="8">
    <location>
        <begin position="55"/>
        <end position="215"/>
    </location>
</feature>
<dbReference type="AlphaFoldDB" id="A0A0L0BQK9"/>
<dbReference type="InterPro" id="IPR001519">
    <property type="entry name" value="Ferritin"/>
</dbReference>
<evidence type="ECO:0000256" key="1">
    <source>
        <dbReference type="ARBA" id="ARBA00007513"/>
    </source>
</evidence>
<dbReference type="InterPro" id="IPR008331">
    <property type="entry name" value="Ferritin_DPS_dom"/>
</dbReference>
<evidence type="ECO:0000256" key="5">
    <source>
        <dbReference type="PIRSR" id="PIRSR601519-1"/>
    </source>
</evidence>
<feature type="domain" description="Ferritin-like diiron" evidence="8">
    <location>
        <begin position="284"/>
        <end position="442"/>
    </location>
</feature>
<dbReference type="STRING" id="7375.A0A0L0BQK9"/>
<feature type="binding site" evidence="5">
    <location>
        <position position="197"/>
    </location>
    <ligand>
        <name>Fe cation</name>
        <dbReference type="ChEBI" id="CHEBI:24875"/>
        <label>1</label>
    </ligand>
</feature>
<dbReference type="GO" id="GO:0005737">
    <property type="term" value="C:cytoplasm"/>
    <property type="evidence" value="ECO:0007669"/>
    <property type="project" value="TreeGrafter"/>
</dbReference>
<dbReference type="OrthoDB" id="6363126at2759"/>
<dbReference type="EMBL" id="JRES01001520">
    <property type="protein sequence ID" value="KNC22273.1"/>
    <property type="molecule type" value="Genomic_DNA"/>
</dbReference>
<comment type="function">
    <text evidence="6">Stores iron in a soluble, non-toxic, readily available form. Important for iron homeostasis. Iron is taken up in the ferrous form and deposited as ferric hydroxides after oxidation.</text>
</comment>
<evidence type="ECO:0000256" key="3">
    <source>
        <dbReference type="ARBA" id="ARBA00022723"/>
    </source>
</evidence>
<feature type="non-terminal residue" evidence="9">
    <location>
        <position position="461"/>
    </location>
</feature>
<keyword evidence="4 5" id="KW-0408">Iron</keyword>
<accession>A0A0L0BQK9</accession>
<feature type="signal peptide" evidence="7">
    <location>
        <begin position="1"/>
        <end position="19"/>
    </location>
</feature>
<evidence type="ECO:0000256" key="7">
    <source>
        <dbReference type="SAM" id="SignalP"/>
    </source>
</evidence>
<evidence type="ECO:0000256" key="6">
    <source>
        <dbReference type="RuleBase" id="RU361145"/>
    </source>
</evidence>
<proteinExistence type="inferred from homology"/>
<sequence length="461" mass="52011">MKSFIVVALLAAICAVVKTEEVCHSNVVSACASSTLSAITGMFASESTSICNSRYGGIEHIEPEIQAYINSHLTKSYEYLLLATHFNSYQKNRPGFQKLYQSLSDRSFDDTIDMIKQITRRGGKANFNVVHESPATVTKSALQLEVDELHSLAMALDTEKQLSNGAIHVHTRSLHANSGERDPEMAQYLEEKFLTKQAETVRKLSGYANDLSKLMNQQDPSLAMLVTIEQNNLYRTREIMKTFIVVVLLAVICAVTKTEDVCHNHVIRACSGDSYSGSICSSRNGGINHIEPEVQAYINSHFIKSFEYLLMATYFNSREKNRPGFQRLYQGLSDRSFDDGIEIIKQLSRRGGKLDLNVIHESPARLEKKLINLETDELRSLAIALDTEKELFNGAIHIHTRSLHASERDPEMAQYIEENFLSKQAETVRKLSGYTNDLAKMMNHSDPSLAVYYFDKYLRKQ</sequence>
<keyword evidence="2 6" id="KW-0409">Iron storage</keyword>
<dbReference type="Gene3D" id="1.20.1260.10">
    <property type="match status" value="2"/>
</dbReference>
<dbReference type="Pfam" id="PF00210">
    <property type="entry name" value="Ferritin"/>
    <property type="match status" value="1"/>
</dbReference>
<comment type="similarity">
    <text evidence="1 6">Belongs to the ferritin family.</text>
</comment>